<dbReference type="SMART" id="SM00397">
    <property type="entry name" value="t_SNARE"/>
    <property type="match status" value="1"/>
</dbReference>
<dbReference type="SMART" id="SM00312">
    <property type="entry name" value="PX"/>
    <property type="match status" value="1"/>
</dbReference>
<dbReference type="Pfam" id="PF00787">
    <property type="entry name" value="PX"/>
    <property type="match status" value="1"/>
</dbReference>
<organism evidence="4 5">
    <name type="scientific">Smittium mucronatum</name>
    <dbReference type="NCBI Taxonomy" id="133383"/>
    <lineage>
        <taxon>Eukaryota</taxon>
        <taxon>Fungi</taxon>
        <taxon>Fungi incertae sedis</taxon>
        <taxon>Zoopagomycota</taxon>
        <taxon>Kickxellomycotina</taxon>
        <taxon>Harpellomycetes</taxon>
        <taxon>Harpellales</taxon>
        <taxon>Legeriomycetaceae</taxon>
        <taxon>Smittium</taxon>
    </lineage>
</organism>
<dbReference type="SUPFAM" id="SSF64268">
    <property type="entry name" value="PX domain"/>
    <property type="match status" value="1"/>
</dbReference>
<keyword evidence="5" id="KW-1185">Reference proteome</keyword>
<evidence type="ECO:0000259" key="2">
    <source>
        <dbReference type="PROSITE" id="PS50192"/>
    </source>
</evidence>
<dbReference type="STRING" id="133383.A0A1R0H015"/>
<dbReference type="InterPro" id="IPR000727">
    <property type="entry name" value="T_SNARE_dom"/>
</dbReference>
<dbReference type="InterPro" id="IPR036871">
    <property type="entry name" value="PX_dom_sf"/>
</dbReference>
<comment type="caution">
    <text evidence="4">The sequence shown here is derived from an EMBL/GenBank/DDBJ whole genome shotgun (WGS) entry which is preliminary data.</text>
</comment>
<accession>A0A1R0H015</accession>
<proteinExistence type="predicted"/>
<evidence type="ECO:0000313" key="5">
    <source>
        <dbReference type="Proteomes" id="UP000187455"/>
    </source>
</evidence>
<dbReference type="PROSITE" id="PS50192">
    <property type="entry name" value="T_SNARE"/>
    <property type="match status" value="1"/>
</dbReference>
<sequence length="558" mass="62408">MKENIRYIRIPLAVCRSKPDNHVAYEIQVQGPVRSWTLWRRYSEFDKLDQDFAASYPGIKLAYKLPPKRFTLFDWKIIPKSLYSLSSTGSNIPFLNPCKNNIQSDDNSTLKKNAANRSDVGSNSASENDHSEELALEDREFIETRRKGLENYLQSILNDQNQVFRDSQLFHDFISPSQSSSRSINSNRMGIARSPTLGSTSKENKAVDNRVDNITSANWMQMLSKAEKLTLSVRHLIEQRETLLSRNDISTSHQSNLQAKRNLSELSELIDQLNTGLSELEANSSSMGSGSSIPSLIRVDSIPKSPNLSLDKLSSLFHQSSPQLSTNSEMFNQKQIVTQGEALRRRDKLLALMEEKHSLDILIRGINNNSQLKTLTKPSSADKAALLSTGDDAVSGYGDRILKSFGYFTSLSNNFKKSTASTTEPNTVENVSNDISNSSSEIPSSPHSAPVNLGSRSLPNRSARVFGKRQFGKIKAVETEQTSGLDNREISNLQVTMMKEQDNKVQMFSEILQRQKAIGSAINNELEIHNQLLGDLSTDLDRTSDRISSARRQANKII</sequence>
<dbReference type="AlphaFoldDB" id="A0A1R0H015"/>
<dbReference type="Proteomes" id="UP000187455">
    <property type="component" value="Unassembled WGS sequence"/>
</dbReference>
<gene>
    <name evidence="4" type="ORF">AYI68_g3399</name>
</gene>
<name>A0A1R0H015_9FUNG</name>
<dbReference type="CDD" id="cd15858">
    <property type="entry name" value="SNARE_VAM7"/>
    <property type="match status" value="1"/>
</dbReference>
<dbReference type="InterPro" id="IPR001683">
    <property type="entry name" value="PX_dom"/>
</dbReference>
<feature type="region of interest" description="Disordered" evidence="1">
    <location>
        <begin position="180"/>
        <end position="203"/>
    </location>
</feature>
<feature type="domain" description="T-SNARE coiled-coil homology" evidence="2">
    <location>
        <begin position="495"/>
        <end position="557"/>
    </location>
</feature>
<feature type="region of interest" description="Disordered" evidence="1">
    <location>
        <begin position="105"/>
        <end position="135"/>
    </location>
</feature>
<feature type="compositionally biased region" description="Low complexity" evidence="1">
    <location>
        <begin position="428"/>
        <end position="448"/>
    </location>
</feature>
<reference evidence="4 5" key="1">
    <citation type="journal article" date="2016" name="Mol. Biol. Evol.">
        <title>Genome-Wide Survey of Gut Fungi (Harpellales) Reveals the First Horizontally Transferred Ubiquitin Gene from a Mosquito Host.</title>
        <authorList>
            <person name="Wang Y."/>
            <person name="White M.M."/>
            <person name="Kvist S."/>
            <person name="Moncalvo J.M."/>
        </authorList>
    </citation>
    <scope>NUCLEOTIDE SEQUENCE [LARGE SCALE GENOMIC DNA]</scope>
    <source>
        <strain evidence="4 5">ALG-7-W6</strain>
    </source>
</reference>
<evidence type="ECO:0000259" key="3">
    <source>
        <dbReference type="PROSITE" id="PS50195"/>
    </source>
</evidence>
<feature type="domain" description="PX" evidence="3">
    <location>
        <begin position="3"/>
        <end position="180"/>
    </location>
</feature>
<protein>
    <submittedName>
        <fullName evidence="4">Putative syntaxin-8B</fullName>
    </submittedName>
</protein>
<feature type="compositionally biased region" description="Polar residues" evidence="1">
    <location>
        <begin position="105"/>
        <end position="126"/>
    </location>
</feature>
<dbReference type="SUPFAM" id="SSF58038">
    <property type="entry name" value="SNARE fusion complex"/>
    <property type="match status" value="1"/>
</dbReference>
<dbReference type="GO" id="GO:0035091">
    <property type="term" value="F:phosphatidylinositol binding"/>
    <property type="evidence" value="ECO:0007669"/>
    <property type="project" value="InterPro"/>
</dbReference>
<dbReference type="PROSITE" id="PS50195">
    <property type="entry name" value="PX"/>
    <property type="match status" value="1"/>
</dbReference>
<dbReference type="OrthoDB" id="428895at2759"/>
<evidence type="ECO:0000313" key="4">
    <source>
        <dbReference type="EMBL" id="OLY82481.1"/>
    </source>
</evidence>
<feature type="compositionally biased region" description="Polar residues" evidence="1">
    <location>
        <begin position="417"/>
        <end position="427"/>
    </location>
</feature>
<feature type="region of interest" description="Disordered" evidence="1">
    <location>
        <begin position="417"/>
        <end position="456"/>
    </location>
</feature>
<dbReference type="Gene3D" id="3.30.1520.10">
    <property type="entry name" value="Phox-like domain"/>
    <property type="match status" value="1"/>
</dbReference>
<dbReference type="Gene3D" id="1.20.5.110">
    <property type="match status" value="1"/>
</dbReference>
<dbReference type="EMBL" id="LSSL01001498">
    <property type="protein sequence ID" value="OLY82481.1"/>
    <property type="molecule type" value="Genomic_DNA"/>
</dbReference>
<evidence type="ECO:0000256" key="1">
    <source>
        <dbReference type="SAM" id="MobiDB-lite"/>
    </source>
</evidence>